<evidence type="ECO:0000256" key="5">
    <source>
        <dbReference type="ARBA" id="ARBA00022723"/>
    </source>
</evidence>
<comment type="cofactor">
    <cofactor evidence="1">
        <name>Mg(2+)</name>
        <dbReference type="ChEBI" id="CHEBI:18420"/>
    </cofactor>
</comment>
<dbReference type="GO" id="GO:0006281">
    <property type="term" value="P:DNA repair"/>
    <property type="evidence" value="ECO:0007669"/>
    <property type="project" value="UniProtKB-KW"/>
</dbReference>
<keyword evidence="6" id="KW-0227">DNA damage</keyword>
<dbReference type="InterPro" id="IPR047127">
    <property type="entry name" value="MutT-like"/>
</dbReference>
<evidence type="ECO:0000256" key="8">
    <source>
        <dbReference type="ARBA" id="ARBA00022842"/>
    </source>
</evidence>
<dbReference type="GO" id="GO:0044715">
    <property type="term" value="F:8-oxo-dGDP phosphatase activity"/>
    <property type="evidence" value="ECO:0007669"/>
    <property type="project" value="TreeGrafter"/>
</dbReference>
<dbReference type="PROSITE" id="PS00893">
    <property type="entry name" value="NUDIX_BOX"/>
    <property type="match status" value="1"/>
</dbReference>
<evidence type="ECO:0000256" key="6">
    <source>
        <dbReference type="ARBA" id="ARBA00022763"/>
    </source>
</evidence>
<organism evidence="13">
    <name type="scientific">marine metagenome</name>
    <dbReference type="NCBI Taxonomy" id="408172"/>
    <lineage>
        <taxon>unclassified sequences</taxon>
        <taxon>metagenomes</taxon>
        <taxon>ecological metagenomes</taxon>
    </lineage>
</organism>
<dbReference type="EC" id="3.6.1.55" evidence="11"/>
<dbReference type="InterPro" id="IPR020084">
    <property type="entry name" value="NUDIX_hydrolase_CS"/>
</dbReference>
<dbReference type="AlphaFoldDB" id="A0A382YKD5"/>
<evidence type="ECO:0000313" key="13">
    <source>
        <dbReference type="EMBL" id="SVD82978.1"/>
    </source>
</evidence>
<dbReference type="SUPFAM" id="SSF55811">
    <property type="entry name" value="Nudix"/>
    <property type="match status" value="1"/>
</dbReference>
<dbReference type="PANTHER" id="PTHR47707:SF1">
    <property type="entry name" value="NUDIX HYDROLASE FAMILY PROTEIN"/>
    <property type="match status" value="1"/>
</dbReference>
<evidence type="ECO:0000256" key="1">
    <source>
        <dbReference type="ARBA" id="ARBA00001946"/>
    </source>
</evidence>
<keyword evidence="3" id="KW-0515">Mutator protein</keyword>
<evidence type="ECO:0000256" key="7">
    <source>
        <dbReference type="ARBA" id="ARBA00022801"/>
    </source>
</evidence>
<dbReference type="InterPro" id="IPR020476">
    <property type="entry name" value="Nudix_hydrolase"/>
</dbReference>
<reference evidence="13" key="1">
    <citation type="submission" date="2018-05" db="EMBL/GenBank/DDBJ databases">
        <authorList>
            <person name="Lanie J.A."/>
            <person name="Ng W.-L."/>
            <person name="Kazmierczak K.M."/>
            <person name="Andrzejewski T.M."/>
            <person name="Davidsen T.M."/>
            <person name="Wayne K.J."/>
            <person name="Tettelin H."/>
            <person name="Glass J.I."/>
            <person name="Rusch D."/>
            <person name="Podicherti R."/>
            <person name="Tsui H.-C.T."/>
            <person name="Winkler M.E."/>
        </authorList>
    </citation>
    <scope>NUCLEOTIDE SEQUENCE</scope>
</reference>
<evidence type="ECO:0000256" key="2">
    <source>
        <dbReference type="ARBA" id="ARBA00005582"/>
    </source>
</evidence>
<keyword evidence="8" id="KW-0460">Magnesium</keyword>
<dbReference type="GO" id="GO:0046872">
    <property type="term" value="F:metal ion binding"/>
    <property type="evidence" value="ECO:0007669"/>
    <property type="project" value="UniProtKB-KW"/>
</dbReference>
<keyword evidence="9" id="KW-0234">DNA repair</keyword>
<comment type="similarity">
    <text evidence="2">Belongs to the Nudix hydrolase family.</text>
</comment>
<evidence type="ECO:0000256" key="10">
    <source>
        <dbReference type="ARBA" id="ARBA00035861"/>
    </source>
</evidence>
<dbReference type="GO" id="GO:0008413">
    <property type="term" value="F:8-oxo-7,8-dihydroguanosine triphosphate pyrophosphatase activity"/>
    <property type="evidence" value="ECO:0007669"/>
    <property type="project" value="InterPro"/>
</dbReference>
<dbReference type="InterPro" id="IPR003561">
    <property type="entry name" value="Mutator_MutT"/>
</dbReference>
<dbReference type="InterPro" id="IPR000086">
    <property type="entry name" value="NUDIX_hydrolase_dom"/>
</dbReference>
<dbReference type="Pfam" id="PF14815">
    <property type="entry name" value="NUDIX_4"/>
    <property type="match status" value="1"/>
</dbReference>
<dbReference type="GO" id="GO:0044716">
    <property type="term" value="F:8-oxo-GDP phosphatase activity"/>
    <property type="evidence" value="ECO:0007669"/>
    <property type="project" value="TreeGrafter"/>
</dbReference>
<dbReference type="GO" id="GO:0006260">
    <property type="term" value="P:DNA replication"/>
    <property type="evidence" value="ECO:0007669"/>
    <property type="project" value="UniProtKB-KW"/>
</dbReference>
<evidence type="ECO:0000256" key="11">
    <source>
        <dbReference type="ARBA" id="ARBA00038905"/>
    </source>
</evidence>
<feature type="non-terminal residue" evidence="13">
    <location>
        <position position="113"/>
    </location>
</feature>
<dbReference type="PROSITE" id="PS51462">
    <property type="entry name" value="NUDIX"/>
    <property type="match status" value="1"/>
</dbReference>
<dbReference type="GO" id="GO:0035539">
    <property type="term" value="F:8-oxo-7,8-dihydrodeoxyguanosine triphosphate pyrophosphatase activity"/>
    <property type="evidence" value="ECO:0007669"/>
    <property type="project" value="UniProtKB-EC"/>
</dbReference>
<dbReference type="PRINTS" id="PR00502">
    <property type="entry name" value="NUDIXFAMILY"/>
</dbReference>
<dbReference type="PANTHER" id="PTHR47707">
    <property type="entry name" value="8-OXO-DGTP DIPHOSPHATASE"/>
    <property type="match status" value="1"/>
</dbReference>
<comment type="catalytic activity">
    <reaction evidence="10">
        <text>8-oxo-dGTP + H2O = 8-oxo-dGMP + diphosphate + H(+)</text>
        <dbReference type="Rhea" id="RHEA:31575"/>
        <dbReference type="ChEBI" id="CHEBI:15377"/>
        <dbReference type="ChEBI" id="CHEBI:15378"/>
        <dbReference type="ChEBI" id="CHEBI:33019"/>
        <dbReference type="ChEBI" id="CHEBI:63224"/>
        <dbReference type="ChEBI" id="CHEBI:77896"/>
        <dbReference type="EC" id="3.6.1.55"/>
    </reaction>
</comment>
<accession>A0A382YKD5</accession>
<evidence type="ECO:0000256" key="4">
    <source>
        <dbReference type="ARBA" id="ARBA00022705"/>
    </source>
</evidence>
<keyword evidence="7" id="KW-0378">Hydrolase</keyword>
<protein>
    <recommendedName>
        <fullName evidence="11">8-oxo-dGTP diphosphatase</fullName>
        <ecNumber evidence="11">3.6.1.55</ecNumber>
    </recommendedName>
</protein>
<feature type="domain" description="Nudix hydrolase" evidence="12">
    <location>
        <begin position="3"/>
        <end position="113"/>
    </location>
</feature>
<dbReference type="CDD" id="cd03425">
    <property type="entry name" value="NUDIX_MutT_NudA_like"/>
    <property type="match status" value="1"/>
</dbReference>
<sequence>MDQPISVAAGLIFRNGKLLITQRPTGSHLAGLWEFPGGKCEHDETLPECLQREIFEELGVAVNVRACVETLEHEYPGKTIKLSFFLCELAVGEPEGKEGQSIAWISPGQLRDY</sequence>
<dbReference type="InterPro" id="IPR029119">
    <property type="entry name" value="MutY_C"/>
</dbReference>
<dbReference type="Gene3D" id="3.90.79.10">
    <property type="entry name" value="Nucleoside Triphosphate Pyrophosphohydrolase"/>
    <property type="match status" value="1"/>
</dbReference>
<evidence type="ECO:0000256" key="9">
    <source>
        <dbReference type="ARBA" id="ARBA00023204"/>
    </source>
</evidence>
<dbReference type="NCBIfam" id="TIGR00586">
    <property type="entry name" value="mutt"/>
    <property type="match status" value="1"/>
</dbReference>
<gene>
    <name evidence="13" type="ORF">METZ01_LOCUS435832</name>
</gene>
<keyword evidence="4" id="KW-0235">DNA replication</keyword>
<name>A0A382YKD5_9ZZZZ</name>
<evidence type="ECO:0000256" key="3">
    <source>
        <dbReference type="ARBA" id="ARBA00022457"/>
    </source>
</evidence>
<evidence type="ECO:0000259" key="12">
    <source>
        <dbReference type="PROSITE" id="PS51462"/>
    </source>
</evidence>
<keyword evidence="5" id="KW-0479">Metal-binding</keyword>
<dbReference type="InterPro" id="IPR015797">
    <property type="entry name" value="NUDIX_hydrolase-like_dom_sf"/>
</dbReference>
<proteinExistence type="inferred from homology"/>
<dbReference type="EMBL" id="UINC01176039">
    <property type="protein sequence ID" value="SVD82978.1"/>
    <property type="molecule type" value="Genomic_DNA"/>
</dbReference>